<feature type="transmembrane region" description="Helical" evidence="6">
    <location>
        <begin position="205"/>
        <end position="226"/>
    </location>
</feature>
<keyword evidence="9" id="KW-1185">Reference proteome</keyword>
<dbReference type="EMBL" id="SRLE01000014">
    <property type="protein sequence ID" value="TGD71305.1"/>
    <property type="molecule type" value="Genomic_DNA"/>
</dbReference>
<organism evidence="8 9">
    <name type="scientific">Mangrovimicrobium sediminis</name>
    <dbReference type="NCBI Taxonomy" id="2562682"/>
    <lineage>
        <taxon>Bacteria</taxon>
        <taxon>Pseudomonadati</taxon>
        <taxon>Pseudomonadota</taxon>
        <taxon>Gammaproteobacteria</taxon>
        <taxon>Cellvibrionales</taxon>
        <taxon>Halieaceae</taxon>
        <taxon>Mangrovimicrobium</taxon>
    </lineage>
</organism>
<dbReference type="OrthoDB" id="6057322at2"/>
<gene>
    <name evidence="8" type="ORF">E4634_18710</name>
</gene>
<feature type="transmembrane region" description="Helical" evidence="6">
    <location>
        <begin position="259"/>
        <end position="282"/>
    </location>
</feature>
<feature type="transmembrane region" description="Helical" evidence="6">
    <location>
        <begin position="103"/>
        <end position="122"/>
    </location>
</feature>
<feature type="transmembrane region" description="Helical" evidence="6">
    <location>
        <begin position="392"/>
        <end position="416"/>
    </location>
</feature>
<accession>A0A4Z0LW53</accession>
<keyword evidence="3 6" id="KW-0812">Transmembrane</keyword>
<dbReference type="Pfam" id="PF07690">
    <property type="entry name" value="MFS_1"/>
    <property type="match status" value="1"/>
</dbReference>
<keyword evidence="2" id="KW-0813">Transport</keyword>
<evidence type="ECO:0000313" key="8">
    <source>
        <dbReference type="EMBL" id="TGD71305.1"/>
    </source>
</evidence>
<dbReference type="Proteomes" id="UP000298050">
    <property type="component" value="Unassembled WGS sequence"/>
</dbReference>
<feature type="domain" description="Major facilitator superfamily (MFS) profile" evidence="7">
    <location>
        <begin position="37"/>
        <end position="453"/>
    </location>
</feature>
<dbReference type="InterPro" id="IPR011701">
    <property type="entry name" value="MFS"/>
</dbReference>
<feature type="transmembrane region" description="Helical" evidence="6">
    <location>
        <begin position="302"/>
        <end position="320"/>
    </location>
</feature>
<evidence type="ECO:0000313" key="9">
    <source>
        <dbReference type="Proteomes" id="UP000298050"/>
    </source>
</evidence>
<dbReference type="InterPro" id="IPR044770">
    <property type="entry name" value="MFS_spinster-like"/>
</dbReference>
<protein>
    <submittedName>
        <fullName evidence="8">MFS transporter</fullName>
    </submittedName>
</protein>
<proteinExistence type="predicted"/>
<feature type="transmembrane region" description="Helical" evidence="6">
    <location>
        <begin position="33"/>
        <end position="50"/>
    </location>
</feature>
<dbReference type="CDD" id="cd17328">
    <property type="entry name" value="MFS_spinster_like"/>
    <property type="match status" value="1"/>
</dbReference>
<dbReference type="Gene3D" id="1.20.1250.20">
    <property type="entry name" value="MFS general substrate transporter like domains"/>
    <property type="match status" value="2"/>
</dbReference>
<name>A0A4Z0LW53_9GAMM</name>
<dbReference type="InterPro" id="IPR036259">
    <property type="entry name" value="MFS_trans_sf"/>
</dbReference>
<evidence type="ECO:0000256" key="3">
    <source>
        <dbReference type="ARBA" id="ARBA00022692"/>
    </source>
</evidence>
<reference evidence="8 9" key="1">
    <citation type="submission" date="2019-04" db="EMBL/GenBank/DDBJ databases">
        <title>Taxonomy of novel Haliea sp. from mangrove soil of West Coast of India.</title>
        <authorList>
            <person name="Verma A."/>
            <person name="Kumar P."/>
            <person name="Krishnamurthi S."/>
        </authorList>
    </citation>
    <scope>NUCLEOTIDE SEQUENCE [LARGE SCALE GENOMIC DNA]</scope>
    <source>
        <strain evidence="8 9">SAOS-164</strain>
    </source>
</reference>
<dbReference type="RefSeq" id="WP_135446198.1">
    <property type="nucleotide sequence ID" value="NZ_SRLE01000014.1"/>
</dbReference>
<keyword evidence="5 6" id="KW-0472">Membrane</keyword>
<evidence type="ECO:0000259" key="7">
    <source>
        <dbReference type="PROSITE" id="PS50850"/>
    </source>
</evidence>
<dbReference type="InterPro" id="IPR020846">
    <property type="entry name" value="MFS_dom"/>
</dbReference>
<feature type="transmembrane region" description="Helical" evidence="6">
    <location>
        <begin position="332"/>
        <end position="351"/>
    </location>
</feature>
<dbReference type="PROSITE" id="PS50850">
    <property type="entry name" value="MFS"/>
    <property type="match status" value="1"/>
</dbReference>
<dbReference type="GO" id="GO:0016020">
    <property type="term" value="C:membrane"/>
    <property type="evidence" value="ECO:0007669"/>
    <property type="project" value="UniProtKB-SubCell"/>
</dbReference>
<dbReference type="PANTHER" id="PTHR23505">
    <property type="entry name" value="SPINSTER"/>
    <property type="match status" value="1"/>
</dbReference>
<sequence length="459" mass="48970">MSETTTAATPNTVGAAATAATNDTSVDEKPAPGAYYALGVLLAAYILSFVDRNVMAVLIGPIRDDLQISDFQYSLLHGFAFSMFYIVLGIPIARLADHGNRKWIVTIGIFLWSVMCCLCGLARSVATLFVARIGVGVGEAALSPPAFSMLSDLFPPARQARAFAIYSLGVTVGGGLSAIIGGFVYKYFAATGGATLPLLGHVGPWQMTFVSVGAPGLLLVVLLGFIREPQRRLDRDPASAGDGASLAEFWAWLVRHKRIYIGVMGANSLLTVMTYGMLAWFIEFLIRTYGVPRESAGLQFGLINIIAGSLGALVIGWLVQPMVSRGISDAPARMLLVIACLVALPTTIGPLCPTPQLAILLACPAMFLLNGFYGPGVTALQAITPNRMKAQVTALSLFFANLFGLALGPTIVAMLTDFLFGDDQYLRYSLALLPVVLCPLAALLAWQALRPYRELLEAR</sequence>
<feature type="transmembrane region" description="Helical" evidence="6">
    <location>
        <begin position="71"/>
        <end position="91"/>
    </location>
</feature>
<comment type="subcellular location">
    <subcellularLocation>
        <location evidence="1">Membrane</location>
        <topology evidence="1">Multi-pass membrane protein</topology>
    </subcellularLocation>
</comment>
<dbReference type="GO" id="GO:0022857">
    <property type="term" value="F:transmembrane transporter activity"/>
    <property type="evidence" value="ECO:0007669"/>
    <property type="project" value="InterPro"/>
</dbReference>
<evidence type="ECO:0000256" key="2">
    <source>
        <dbReference type="ARBA" id="ARBA00022448"/>
    </source>
</evidence>
<feature type="transmembrane region" description="Helical" evidence="6">
    <location>
        <begin position="163"/>
        <end position="185"/>
    </location>
</feature>
<dbReference type="SUPFAM" id="SSF103473">
    <property type="entry name" value="MFS general substrate transporter"/>
    <property type="match status" value="1"/>
</dbReference>
<comment type="caution">
    <text evidence="8">The sequence shown here is derived from an EMBL/GenBank/DDBJ whole genome shotgun (WGS) entry which is preliminary data.</text>
</comment>
<evidence type="ECO:0000256" key="5">
    <source>
        <dbReference type="ARBA" id="ARBA00023136"/>
    </source>
</evidence>
<keyword evidence="4 6" id="KW-1133">Transmembrane helix</keyword>
<dbReference type="PANTHER" id="PTHR23505:SF79">
    <property type="entry name" value="PROTEIN SPINSTER"/>
    <property type="match status" value="1"/>
</dbReference>
<evidence type="ECO:0000256" key="1">
    <source>
        <dbReference type="ARBA" id="ARBA00004141"/>
    </source>
</evidence>
<evidence type="ECO:0000256" key="6">
    <source>
        <dbReference type="SAM" id="Phobius"/>
    </source>
</evidence>
<dbReference type="AlphaFoldDB" id="A0A4Z0LW53"/>
<feature type="transmembrane region" description="Helical" evidence="6">
    <location>
        <begin position="357"/>
        <end position="380"/>
    </location>
</feature>
<evidence type="ECO:0000256" key="4">
    <source>
        <dbReference type="ARBA" id="ARBA00022989"/>
    </source>
</evidence>
<feature type="transmembrane region" description="Helical" evidence="6">
    <location>
        <begin position="428"/>
        <end position="449"/>
    </location>
</feature>